<dbReference type="AlphaFoldDB" id="A0A8X6P086"/>
<reference evidence="2" key="1">
    <citation type="submission" date="2020-08" db="EMBL/GenBank/DDBJ databases">
        <title>Multicomponent nature underlies the extraordinary mechanical properties of spider dragline silk.</title>
        <authorList>
            <person name="Kono N."/>
            <person name="Nakamura H."/>
            <person name="Mori M."/>
            <person name="Yoshida Y."/>
            <person name="Ohtoshi R."/>
            <person name="Malay A.D."/>
            <person name="Moran D.A.P."/>
            <person name="Tomita M."/>
            <person name="Numata K."/>
            <person name="Arakawa K."/>
        </authorList>
    </citation>
    <scope>NUCLEOTIDE SEQUENCE</scope>
</reference>
<keyword evidence="3" id="KW-1185">Reference proteome</keyword>
<proteinExistence type="predicted"/>
<accession>A0A8X6P086</accession>
<dbReference type="Proteomes" id="UP000887013">
    <property type="component" value="Unassembled WGS sequence"/>
</dbReference>
<evidence type="ECO:0000313" key="2">
    <source>
        <dbReference type="EMBL" id="GFT44334.1"/>
    </source>
</evidence>
<dbReference type="EMBL" id="BMAW01015531">
    <property type="protein sequence ID" value="GFT44334.1"/>
    <property type="molecule type" value="Genomic_DNA"/>
</dbReference>
<name>A0A8X6P086_NEPPI</name>
<feature type="region of interest" description="Disordered" evidence="1">
    <location>
        <begin position="1"/>
        <end position="20"/>
    </location>
</feature>
<gene>
    <name evidence="2" type="ORF">NPIL_532971</name>
</gene>
<protein>
    <submittedName>
        <fullName evidence="2">Uncharacterized protein</fullName>
    </submittedName>
</protein>
<comment type="caution">
    <text evidence="2">The sequence shown here is derived from an EMBL/GenBank/DDBJ whole genome shotgun (WGS) entry which is preliminary data.</text>
</comment>
<evidence type="ECO:0000256" key="1">
    <source>
        <dbReference type="SAM" id="MobiDB-lite"/>
    </source>
</evidence>
<organism evidence="2 3">
    <name type="scientific">Nephila pilipes</name>
    <name type="common">Giant wood spider</name>
    <name type="synonym">Nephila maculata</name>
    <dbReference type="NCBI Taxonomy" id="299642"/>
    <lineage>
        <taxon>Eukaryota</taxon>
        <taxon>Metazoa</taxon>
        <taxon>Ecdysozoa</taxon>
        <taxon>Arthropoda</taxon>
        <taxon>Chelicerata</taxon>
        <taxon>Arachnida</taxon>
        <taxon>Araneae</taxon>
        <taxon>Araneomorphae</taxon>
        <taxon>Entelegynae</taxon>
        <taxon>Araneoidea</taxon>
        <taxon>Nephilidae</taxon>
        <taxon>Nephila</taxon>
    </lineage>
</organism>
<sequence>MTISSERWRQRSQNLSSTTATAKELQLMTISSKKWHQRSQNLPPTTTTAKELRYWQAHPHKGPLQPYPISLNFPFQFFEGQRVPEEFRLGGSVKTVSFLHSILSRMMALLFPSRPGGSSELFAHRIPFHTVTVALPTGRRVPMNISPIGYHIMPQPSHFLPAGGL</sequence>
<evidence type="ECO:0000313" key="3">
    <source>
        <dbReference type="Proteomes" id="UP000887013"/>
    </source>
</evidence>